<name>A0ABD0L3E9_9CAEN</name>
<proteinExistence type="predicted"/>
<gene>
    <name evidence="1" type="ORF">BaRGS_00014757</name>
</gene>
<keyword evidence="2" id="KW-1185">Reference proteome</keyword>
<dbReference type="Proteomes" id="UP001519460">
    <property type="component" value="Unassembled WGS sequence"/>
</dbReference>
<reference evidence="1 2" key="1">
    <citation type="journal article" date="2023" name="Sci. Data">
        <title>Genome assembly of the Korean intertidal mud-creeper Batillaria attramentaria.</title>
        <authorList>
            <person name="Patra A.K."/>
            <person name="Ho P.T."/>
            <person name="Jun S."/>
            <person name="Lee S.J."/>
            <person name="Kim Y."/>
            <person name="Won Y.J."/>
        </authorList>
    </citation>
    <scope>NUCLEOTIDE SEQUENCE [LARGE SCALE GENOMIC DNA]</scope>
    <source>
        <strain evidence="1">Wonlab-2016</strain>
    </source>
</reference>
<accession>A0ABD0L3E9</accession>
<protein>
    <submittedName>
        <fullName evidence="1">Uncharacterized protein</fullName>
    </submittedName>
</protein>
<sequence>MADRPRERVMSFPVSYGVPKRLSSASFVSVAPGEWRAGTMFVLMSSWLPVCGCSNCHTCALPVLISLPAAHLLAQVTPCCGP</sequence>
<comment type="caution">
    <text evidence="1">The sequence shown here is derived from an EMBL/GenBank/DDBJ whole genome shotgun (WGS) entry which is preliminary data.</text>
</comment>
<organism evidence="1 2">
    <name type="scientific">Batillaria attramentaria</name>
    <dbReference type="NCBI Taxonomy" id="370345"/>
    <lineage>
        <taxon>Eukaryota</taxon>
        <taxon>Metazoa</taxon>
        <taxon>Spiralia</taxon>
        <taxon>Lophotrochozoa</taxon>
        <taxon>Mollusca</taxon>
        <taxon>Gastropoda</taxon>
        <taxon>Caenogastropoda</taxon>
        <taxon>Sorbeoconcha</taxon>
        <taxon>Cerithioidea</taxon>
        <taxon>Batillariidae</taxon>
        <taxon>Batillaria</taxon>
    </lineage>
</organism>
<evidence type="ECO:0000313" key="1">
    <source>
        <dbReference type="EMBL" id="KAK7493875.1"/>
    </source>
</evidence>
<dbReference type="EMBL" id="JACVVK020000088">
    <property type="protein sequence ID" value="KAK7493875.1"/>
    <property type="molecule type" value="Genomic_DNA"/>
</dbReference>
<dbReference type="AlphaFoldDB" id="A0ABD0L3E9"/>
<evidence type="ECO:0000313" key="2">
    <source>
        <dbReference type="Proteomes" id="UP001519460"/>
    </source>
</evidence>